<dbReference type="Pfam" id="PF02033">
    <property type="entry name" value="RBFA"/>
    <property type="match status" value="1"/>
</dbReference>
<comment type="similarity">
    <text evidence="2">Belongs to the RbfA family.</text>
</comment>
<dbReference type="EMBL" id="JACKWY010000005">
    <property type="protein sequence ID" value="MBB6715086.1"/>
    <property type="molecule type" value="Genomic_DNA"/>
</dbReference>
<evidence type="ECO:0000313" key="5">
    <source>
        <dbReference type="Proteomes" id="UP000198597"/>
    </source>
</evidence>
<dbReference type="NCBIfam" id="TIGR00082">
    <property type="entry name" value="rbfA"/>
    <property type="match status" value="1"/>
</dbReference>
<dbReference type="HAMAP" id="MF_00003">
    <property type="entry name" value="RbfA"/>
    <property type="match status" value="1"/>
</dbReference>
<evidence type="ECO:0000256" key="1">
    <source>
        <dbReference type="ARBA" id="ARBA00022517"/>
    </source>
</evidence>
<organism evidence="4 5">
    <name type="scientific">Clostridium gasigenes</name>
    <dbReference type="NCBI Taxonomy" id="94869"/>
    <lineage>
        <taxon>Bacteria</taxon>
        <taxon>Bacillati</taxon>
        <taxon>Bacillota</taxon>
        <taxon>Clostridia</taxon>
        <taxon>Eubacteriales</taxon>
        <taxon>Clostridiaceae</taxon>
        <taxon>Clostridium</taxon>
    </lineage>
</organism>
<reference evidence="4 5" key="1">
    <citation type="submission" date="2016-10" db="EMBL/GenBank/DDBJ databases">
        <authorList>
            <person name="de Groot N.N."/>
        </authorList>
    </citation>
    <scope>NUCLEOTIDE SEQUENCE [LARGE SCALE GENOMIC DNA]</scope>
    <source>
        <strain evidence="4 5">DSM 12272</strain>
    </source>
</reference>
<dbReference type="SUPFAM" id="SSF89919">
    <property type="entry name" value="Ribosome-binding factor A, RbfA"/>
    <property type="match status" value="1"/>
</dbReference>
<keyword evidence="2" id="KW-0963">Cytoplasm</keyword>
<evidence type="ECO:0000256" key="2">
    <source>
        <dbReference type="HAMAP-Rule" id="MF_00003"/>
    </source>
</evidence>
<dbReference type="InterPro" id="IPR023799">
    <property type="entry name" value="RbfA_dom_sf"/>
</dbReference>
<evidence type="ECO:0000313" key="6">
    <source>
        <dbReference type="Proteomes" id="UP000585258"/>
    </source>
</evidence>
<dbReference type="GO" id="GO:0005829">
    <property type="term" value="C:cytosol"/>
    <property type="evidence" value="ECO:0007669"/>
    <property type="project" value="TreeGrafter"/>
</dbReference>
<dbReference type="Gene3D" id="3.30.300.20">
    <property type="match status" value="1"/>
</dbReference>
<dbReference type="GeneID" id="65311311"/>
<name>A0A1H0R832_9CLOT</name>
<dbReference type="Proteomes" id="UP000585258">
    <property type="component" value="Unassembled WGS sequence"/>
</dbReference>
<dbReference type="GO" id="GO:0043024">
    <property type="term" value="F:ribosomal small subunit binding"/>
    <property type="evidence" value="ECO:0007669"/>
    <property type="project" value="TreeGrafter"/>
</dbReference>
<reference evidence="3 6" key="2">
    <citation type="submission" date="2020-08" db="EMBL/GenBank/DDBJ databases">
        <title>Clostridia isolated from Swiss meat.</title>
        <authorList>
            <person name="Wambui J."/>
            <person name="Stevens M.J.A."/>
            <person name="Stephan R."/>
        </authorList>
    </citation>
    <scope>NUCLEOTIDE SEQUENCE [LARGE SCALE GENOMIC DNA]</scope>
    <source>
        <strain evidence="3 6">CM001</strain>
    </source>
</reference>
<dbReference type="OrthoDB" id="307788at2"/>
<gene>
    <name evidence="2 3" type="primary">rbfA</name>
    <name evidence="3" type="ORF">H7E68_10145</name>
    <name evidence="4" type="ORF">SAMN04488529_10359</name>
</gene>
<dbReference type="InterPro" id="IPR000238">
    <property type="entry name" value="RbfA"/>
</dbReference>
<protein>
    <recommendedName>
        <fullName evidence="2">Ribosome-binding factor A</fullName>
    </recommendedName>
</protein>
<dbReference type="PANTHER" id="PTHR33515">
    <property type="entry name" value="RIBOSOME-BINDING FACTOR A, CHLOROPLASTIC-RELATED"/>
    <property type="match status" value="1"/>
</dbReference>
<dbReference type="AlphaFoldDB" id="A0A1H0R832"/>
<dbReference type="InterPro" id="IPR015946">
    <property type="entry name" value="KH_dom-like_a/b"/>
</dbReference>
<dbReference type="RefSeq" id="WP_089967772.1">
    <property type="nucleotide sequence ID" value="NZ_CP071376.1"/>
</dbReference>
<comment type="function">
    <text evidence="2">One of several proteins that assist in the late maturation steps of the functional core of the 30S ribosomal subunit. Associates with free 30S ribosomal subunits (but not with 30S subunits that are part of 70S ribosomes or polysomes). Required for efficient processing of 16S rRNA. May interact with the 5'-terminal helix region of 16S rRNA.</text>
</comment>
<accession>A0A1H0R832</accession>
<keyword evidence="1 2" id="KW-0690">Ribosome biogenesis</keyword>
<dbReference type="EMBL" id="FNJM01000003">
    <property type="protein sequence ID" value="SDP25309.1"/>
    <property type="molecule type" value="Genomic_DNA"/>
</dbReference>
<proteinExistence type="inferred from homology"/>
<sequence length="116" mass="13372">MANYRGGRIDEEVRREVSKIIRDEIKDPRMTAMVSVTSVKVTKDLCYAKVFVSIFGKSEEEKKNTFEALKRASGYIRKEIGIRINLRHNPQIIFEIDESLDRGLRIEELLGKAKGK</sequence>
<dbReference type="Proteomes" id="UP000198597">
    <property type="component" value="Unassembled WGS sequence"/>
</dbReference>
<keyword evidence="5" id="KW-1185">Reference proteome</keyword>
<dbReference type="PANTHER" id="PTHR33515:SF1">
    <property type="entry name" value="RIBOSOME-BINDING FACTOR A, CHLOROPLASTIC-RELATED"/>
    <property type="match status" value="1"/>
</dbReference>
<comment type="subunit">
    <text evidence="2">Monomer. Binds 30S ribosomal subunits, but not 50S ribosomal subunits or 70S ribosomes.</text>
</comment>
<evidence type="ECO:0000313" key="3">
    <source>
        <dbReference type="EMBL" id="MBB6715086.1"/>
    </source>
</evidence>
<dbReference type="STRING" id="94869.SAMN04488529_10359"/>
<evidence type="ECO:0000313" key="4">
    <source>
        <dbReference type="EMBL" id="SDP25309.1"/>
    </source>
</evidence>
<comment type="subcellular location">
    <subcellularLocation>
        <location evidence="2">Cytoplasm</location>
    </subcellularLocation>
</comment>
<dbReference type="GO" id="GO:0030490">
    <property type="term" value="P:maturation of SSU-rRNA"/>
    <property type="evidence" value="ECO:0007669"/>
    <property type="project" value="UniProtKB-UniRule"/>
</dbReference>